<proteinExistence type="predicted"/>
<accession>A0A2K9NWF3</accession>
<dbReference type="RefSeq" id="WP_102245125.1">
    <property type="nucleotide sequence ID" value="NZ_CP025704.1"/>
</dbReference>
<organism evidence="1 2">
    <name type="scientific">Bacteriovorax stolpii</name>
    <name type="common">Bdellovibrio stolpii</name>
    <dbReference type="NCBI Taxonomy" id="960"/>
    <lineage>
        <taxon>Bacteria</taxon>
        <taxon>Pseudomonadati</taxon>
        <taxon>Bdellovibrionota</taxon>
        <taxon>Bacteriovoracia</taxon>
        <taxon>Bacteriovoracales</taxon>
        <taxon>Bacteriovoracaceae</taxon>
        <taxon>Bacteriovorax</taxon>
    </lineage>
</organism>
<name>A0A2K9NWF3_BACTC</name>
<sequence length="154" mass="17259">MKKLILAAAVVFSSGLYAQTDFSAVLIKDLNVLSISVADDGLITPFEAGELWASMKGTEQRKYIDQEGFNMECDALRNHANEIYGSCTFNIPMNSFLKVGEVQVFKLKGSAAARLNRYFNDSAYVSIQGGRVYLNSYNTKREFYFGIHDSLIKR</sequence>
<keyword evidence="2" id="KW-1185">Reference proteome</keyword>
<reference evidence="1 2" key="1">
    <citation type="submission" date="2018-01" db="EMBL/GenBank/DDBJ databases">
        <title>Complete genome sequence of Bacteriovorax stolpii DSM12778.</title>
        <authorList>
            <person name="Tang B."/>
            <person name="Chang J."/>
        </authorList>
    </citation>
    <scope>NUCLEOTIDE SEQUENCE [LARGE SCALE GENOMIC DNA]</scope>
    <source>
        <strain evidence="1 2">DSM 12778</strain>
    </source>
</reference>
<dbReference type="KEGG" id="bsto:C0V70_17345"/>
<dbReference type="Proteomes" id="UP000235584">
    <property type="component" value="Chromosome"/>
</dbReference>
<gene>
    <name evidence="1" type="ORF">C0V70_17345</name>
</gene>
<dbReference type="AlphaFoldDB" id="A0A2K9NWF3"/>
<protein>
    <submittedName>
        <fullName evidence="1">Uncharacterized protein</fullName>
    </submittedName>
</protein>
<evidence type="ECO:0000313" key="2">
    <source>
        <dbReference type="Proteomes" id="UP000235584"/>
    </source>
</evidence>
<dbReference type="EMBL" id="CP025704">
    <property type="protein sequence ID" value="AUN99836.1"/>
    <property type="molecule type" value="Genomic_DNA"/>
</dbReference>
<evidence type="ECO:0000313" key="1">
    <source>
        <dbReference type="EMBL" id="AUN99836.1"/>
    </source>
</evidence>